<dbReference type="InterPro" id="IPR038056">
    <property type="entry name" value="YjbR-like_sf"/>
</dbReference>
<dbReference type="InterPro" id="IPR058532">
    <property type="entry name" value="YjbR/MT2646/Rv2570-like"/>
</dbReference>
<name>A0A2R4MIQ8_9HYPH</name>
<dbReference type="PANTHER" id="PTHR35145">
    <property type="entry name" value="CYTOPLASMIC PROTEIN-RELATED"/>
    <property type="match status" value="1"/>
</dbReference>
<dbReference type="Pfam" id="PF04237">
    <property type="entry name" value="YjbR"/>
    <property type="match status" value="1"/>
</dbReference>
<gene>
    <name evidence="1" type="ORF">MXMO3_03308</name>
</gene>
<dbReference type="STRING" id="1122213.GCA_000423365_01070"/>
<reference evidence="1 2" key="1">
    <citation type="submission" date="2017-05" db="EMBL/GenBank/DDBJ databases">
        <title>Genome Analysis of Maritalea myrionectae HL2708#5.</title>
        <authorList>
            <consortium name="Cotde Inc.-PKNU"/>
            <person name="Jang D."/>
            <person name="Oh H.-M."/>
        </authorList>
    </citation>
    <scope>NUCLEOTIDE SEQUENCE [LARGE SCALE GENOMIC DNA]</scope>
    <source>
        <strain evidence="1 2">HL2708#5</strain>
    </source>
</reference>
<sequence>MLSREEFEAYCFALPHTTHVVQWGNASVFKIGGKIFAIYSRWDTEDKDIISFKASDDSFRILPEQTGIAPAKYLARAKWVQVNEDAGWSAEDFHAYIENAYKIVFAKLPKKVKDTL</sequence>
<dbReference type="Gene3D" id="3.90.1150.30">
    <property type="match status" value="1"/>
</dbReference>
<evidence type="ECO:0008006" key="3">
    <source>
        <dbReference type="Google" id="ProtNLM"/>
    </source>
</evidence>
<accession>A0A2R4MIQ8</accession>
<keyword evidence="2" id="KW-1185">Reference proteome</keyword>
<evidence type="ECO:0000313" key="1">
    <source>
        <dbReference type="EMBL" id="AVX05813.1"/>
    </source>
</evidence>
<evidence type="ECO:0000313" key="2">
    <source>
        <dbReference type="Proteomes" id="UP000258927"/>
    </source>
</evidence>
<dbReference type="EMBL" id="CP021330">
    <property type="protein sequence ID" value="AVX05813.1"/>
    <property type="molecule type" value="Genomic_DNA"/>
</dbReference>
<dbReference type="PANTHER" id="PTHR35145:SF1">
    <property type="entry name" value="CYTOPLASMIC PROTEIN"/>
    <property type="match status" value="1"/>
</dbReference>
<protein>
    <recommendedName>
        <fullName evidence="3">MmcQ/YjbR family DNA-binding protein</fullName>
    </recommendedName>
</protein>
<dbReference type="RefSeq" id="WP_117396585.1">
    <property type="nucleotide sequence ID" value="NZ_CP021330.1"/>
</dbReference>
<dbReference type="Proteomes" id="UP000258927">
    <property type="component" value="Chromosome"/>
</dbReference>
<dbReference type="SUPFAM" id="SSF142906">
    <property type="entry name" value="YjbR-like"/>
    <property type="match status" value="1"/>
</dbReference>
<proteinExistence type="predicted"/>
<dbReference type="KEGG" id="mmyr:MXMO3_03308"/>
<dbReference type="AlphaFoldDB" id="A0A2R4MIQ8"/>
<organism evidence="1 2">
    <name type="scientific">Maritalea myrionectae</name>
    <dbReference type="NCBI Taxonomy" id="454601"/>
    <lineage>
        <taxon>Bacteria</taxon>
        <taxon>Pseudomonadati</taxon>
        <taxon>Pseudomonadota</taxon>
        <taxon>Alphaproteobacteria</taxon>
        <taxon>Hyphomicrobiales</taxon>
        <taxon>Devosiaceae</taxon>
        <taxon>Maritalea</taxon>
    </lineage>
</organism>
<dbReference type="InterPro" id="IPR007351">
    <property type="entry name" value="YjbR"/>
</dbReference>